<evidence type="ECO:0000259" key="2">
    <source>
        <dbReference type="Pfam" id="PF02517"/>
    </source>
</evidence>
<dbReference type="EMBL" id="LGCL01000023">
    <property type="protein sequence ID" value="KPL77275.1"/>
    <property type="molecule type" value="Genomic_DNA"/>
</dbReference>
<dbReference type="GO" id="GO:0080120">
    <property type="term" value="P:CAAX-box protein maturation"/>
    <property type="evidence" value="ECO:0007669"/>
    <property type="project" value="UniProtKB-ARBA"/>
</dbReference>
<feature type="domain" description="CAAX prenyl protease 2/Lysostaphin resistance protein A-like" evidence="2">
    <location>
        <begin position="117"/>
        <end position="199"/>
    </location>
</feature>
<evidence type="ECO:0000313" key="4">
    <source>
        <dbReference type="Proteomes" id="UP000050417"/>
    </source>
</evidence>
<feature type="transmembrane region" description="Helical" evidence="1">
    <location>
        <begin position="119"/>
        <end position="140"/>
    </location>
</feature>
<dbReference type="GO" id="GO:0004175">
    <property type="term" value="F:endopeptidase activity"/>
    <property type="evidence" value="ECO:0007669"/>
    <property type="project" value="UniProtKB-ARBA"/>
</dbReference>
<keyword evidence="1" id="KW-1133">Transmembrane helix</keyword>
<evidence type="ECO:0000313" key="3">
    <source>
        <dbReference type="EMBL" id="KPL77275.1"/>
    </source>
</evidence>
<accession>A0A0P6X362</accession>
<proteinExistence type="predicted"/>
<dbReference type="STRING" id="1134406.ADN00_09055"/>
<feature type="transmembrane region" description="Helical" evidence="1">
    <location>
        <begin position="94"/>
        <end position="113"/>
    </location>
</feature>
<reference evidence="3 4" key="1">
    <citation type="submission" date="2015-07" db="EMBL/GenBank/DDBJ databases">
        <title>Genome sequence of Ornatilinea apprima DSM 23815.</title>
        <authorList>
            <person name="Hemp J."/>
            <person name="Ward L.M."/>
            <person name="Pace L.A."/>
            <person name="Fischer W.W."/>
        </authorList>
    </citation>
    <scope>NUCLEOTIDE SEQUENCE [LARGE SCALE GENOMIC DNA]</scope>
    <source>
        <strain evidence="3 4">P3M-1</strain>
    </source>
</reference>
<protein>
    <recommendedName>
        <fullName evidence="2">CAAX prenyl protease 2/Lysostaphin resistance protein A-like domain-containing protein</fullName>
    </recommendedName>
</protein>
<dbReference type="InterPro" id="IPR003675">
    <property type="entry name" value="Rce1/LyrA-like_dom"/>
</dbReference>
<organism evidence="3 4">
    <name type="scientific">Ornatilinea apprima</name>
    <dbReference type="NCBI Taxonomy" id="1134406"/>
    <lineage>
        <taxon>Bacteria</taxon>
        <taxon>Bacillati</taxon>
        <taxon>Chloroflexota</taxon>
        <taxon>Anaerolineae</taxon>
        <taxon>Anaerolineales</taxon>
        <taxon>Anaerolineaceae</taxon>
        <taxon>Ornatilinea</taxon>
    </lineage>
</organism>
<gene>
    <name evidence="3" type="ORF">ADN00_09055</name>
</gene>
<feature type="transmembrane region" description="Helical" evidence="1">
    <location>
        <begin position="51"/>
        <end position="73"/>
    </location>
</feature>
<feature type="transmembrane region" description="Helical" evidence="1">
    <location>
        <begin position="147"/>
        <end position="164"/>
    </location>
</feature>
<feature type="transmembrane region" description="Helical" evidence="1">
    <location>
        <begin position="219"/>
        <end position="238"/>
    </location>
</feature>
<feature type="transmembrane region" description="Helical" evidence="1">
    <location>
        <begin position="20"/>
        <end position="39"/>
    </location>
</feature>
<dbReference type="Proteomes" id="UP000050417">
    <property type="component" value="Unassembled WGS sequence"/>
</dbReference>
<name>A0A0P6X362_9CHLR</name>
<keyword evidence="1" id="KW-0472">Membrane</keyword>
<dbReference type="AlphaFoldDB" id="A0A0P6X362"/>
<sequence length="261" mass="29127">MQETLKQIFTFHWNPNKDLIAVAVTVLLVMGGISIATNINGQQDRGGIPYFIVYAVITAALCGVALPLYWTVFIRHRSLESLGMTRKWLRRSHFIQLIFVILQFAGIMGKVQFPPLAQLLPLIGLAMFIGFFETVFWRGWVQTRLEAAFGILPSVVLSAALYALHYLAYGASLVDLLSLFLAGLLYSIVFRLTSNVLIIWPVFLPMRILISLINDGRTISMPAVLGLFGVWLLMLGLVRVAGQYHQTHTQLPITILPVGSE</sequence>
<dbReference type="Pfam" id="PF02517">
    <property type="entry name" value="Rce1-like"/>
    <property type="match status" value="1"/>
</dbReference>
<evidence type="ECO:0000256" key="1">
    <source>
        <dbReference type="SAM" id="Phobius"/>
    </source>
</evidence>
<keyword evidence="1" id="KW-0812">Transmembrane</keyword>
<comment type="caution">
    <text evidence="3">The sequence shown here is derived from an EMBL/GenBank/DDBJ whole genome shotgun (WGS) entry which is preliminary data.</text>
</comment>
<keyword evidence="4" id="KW-1185">Reference proteome</keyword>